<keyword evidence="1" id="KW-0808">Transferase</keyword>
<dbReference type="AlphaFoldDB" id="A0A8J5H094"/>
<evidence type="ECO:0000256" key="5">
    <source>
        <dbReference type="PROSITE-ProRule" id="PRU10141"/>
    </source>
</evidence>
<dbReference type="SMART" id="SM00220">
    <property type="entry name" value="S_TKc"/>
    <property type="match status" value="1"/>
</dbReference>
<feature type="region of interest" description="Disordered" evidence="6">
    <location>
        <begin position="99"/>
        <end position="120"/>
    </location>
</feature>
<proteinExistence type="predicted"/>
<dbReference type="GO" id="GO:0004672">
    <property type="term" value="F:protein kinase activity"/>
    <property type="evidence" value="ECO:0007669"/>
    <property type="project" value="InterPro"/>
</dbReference>
<name>A0A8J5H094_ZINOF</name>
<dbReference type="GO" id="GO:0005886">
    <property type="term" value="C:plasma membrane"/>
    <property type="evidence" value="ECO:0007669"/>
    <property type="project" value="TreeGrafter"/>
</dbReference>
<feature type="region of interest" description="Disordered" evidence="6">
    <location>
        <begin position="26"/>
        <end position="49"/>
    </location>
</feature>
<evidence type="ECO:0000256" key="3">
    <source>
        <dbReference type="ARBA" id="ARBA00022777"/>
    </source>
</evidence>
<dbReference type="Proteomes" id="UP000734854">
    <property type="component" value="Unassembled WGS sequence"/>
</dbReference>
<dbReference type="InterPro" id="IPR000719">
    <property type="entry name" value="Prot_kinase_dom"/>
</dbReference>
<dbReference type="GO" id="GO:0005524">
    <property type="term" value="F:ATP binding"/>
    <property type="evidence" value="ECO:0007669"/>
    <property type="project" value="UniProtKB-UniRule"/>
</dbReference>
<feature type="domain" description="Protein kinase" evidence="7">
    <location>
        <begin position="68"/>
        <end position="355"/>
    </location>
</feature>
<dbReference type="FunFam" id="1.10.510.10:FF:000540">
    <property type="entry name" value="Serine/threonine-protein kinase-like protein"/>
    <property type="match status" value="1"/>
</dbReference>
<evidence type="ECO:0000259" key="7">
    <source>
        <dbReference type="PROSITE" id="PS50011"/>
    </source>
</evidence>
<protein>
    <recommendedName>
        <fullName evidence="7">Protein kinase domain-containing protein</fullName>
    </recommendedName>
</protein>
<evidence type="ECO:0000256" key="2">
    <source>
        <dbReference type="ARBA" id="ARBA00022741"/>
    </source>
</evidence>
<keyword evidence="4 5" id="KW-0067">ATP-binding</keyword>
<reference evidence="8 9" key="1">
    <citation type="submission" date="2020-08" db="EMBL/GenBank/DDBJ databases">
        <title>Plant Genome Project.</title>
        <authorList>
            <person name="Zhang R.-G."/>
        </authorList>
    </citation>
    <scope>NUCLEOTIDE SEQUENCE [LARGE SCALE GENOMIC DNA]</scope>
    <source>
        <tissue evidence="8">Rhizome</tissue>
    </source>
</reference>
<dbReference type="PROSITE" id="PS00108">
    <property type="entry name" value="PROTEIN_KINASE_ST"/>
    <property type="match status" value="1"/>
</dbReference>
<dbReference type="InterPro" id="IPR008271">
    <property type="entry name" value="Ser/Thr_kinase_AS"/>
</dbReference>
<dbReference type="PROSITE" id="PS50011">
    <property type="entry name" value="PROTEIN_KINASE_DOM"/>
    <property type="match status" value="1"/>
</dbReference>
<dbReference type="Pfam" id="PF00069">
    <property type="entry name" value="Pkinase"/>
    <property type="match status" value="1"/>
</dbReference>
<feature type="binding site" evidence="5">
    <location>
        <position position="96"/>
    </location>
    <ligand>
        <name>ATP</name>
        <dbReference type="ChEBI" id="CHEBI:30616"/>
    </ligand>
</feature>
<organism evidence="8 9">
    <name type="scientific">Zingiber officinale</name>
    <name type="common">Ginger</name>
    <name type="synonym">Amomum zingiber</name>
    <dbReference type="NCBI Taxonomy" id="94328"/>
    <lineage>
        <taxon>Eukaryota</taxon>
        <taxon>Viridiplantae</taxon>
        <taxon>Streptophyta</taxon>
        <taxon>Embryophyta</taxon>
        <taxon>Tracheophyta</taxon>
        <taxon>Spermatophyta</taxon>
        <taxon>Magnoliopsida</taxon>
        <taxon>Liliopsida</taxon>
        <taxon>Zingiberales</taxon>
        <taxon>Zingiberaceae</taxon>
        <taxon>Zingiber</taxon>
    </lineage>
</organism>
<dbReference type="OrthoDB" id="4062651at2759"/>
<keyword evidence="3" id="KW-0418">Kinase</keyword>
<evidence type="ECO:0000256" key="6">
    <source>
        <dbReference type="SAM" id="MobiDB-lite"/>
    </source>
</evidence>
<evidence type="ECO:0000256" key="1">
    <source>
        <dbReference type="ARBA" id="ARBA00022679"/>
    </source>
</evidence>
<dbReference type="InterPro" id="IPR017441">
    <property type="entry name" value="Protein_kinase_ATP_BS"/>
</dbReference>
<evidence type="ECO:0000313" key="9">
    <source>
        <dbReference type="Proteomes" id="UP000734854"/>
    </source>
</evidence>
<dbReference type="PANTHER" id="PTHR27001:SF764">
    <property type="entry name" value="OS05G0387700 PROTEIN"/>
    <property type="match status" value="1"/>
</dbReference>
<evidence type="ECO:0000313" key="8">
    <source>
        <dbReference type="EMBL" id="KAG6510829.1"/>
    </source>
</evidence>
<comment type="caution">
    <text evidence="8">The sequence shown here is derived from an EMBL/GenBank/DDBJ whole genome shotgun (WGS) entry which is preliminary data.</text>
</comment>
<dbReference type="PROSITE" id="PS00107">
    <property type="entry name" value="PROTEIN_KINASE_ATP"/>
    <property type="match status" value="1"/>
</dbReference>
<keyword evidence="2 5" id="KW-0547">Nucleotide-binding</keyword>
<dbReference type="PANTHER" id="PTHR27001">
    <property type="entry name" value="OS01G0253100 PROTEIN"/>
    <property type="match status" value="1"/>
</dbReference>
<accession>A0A8J5H094</accession>
<sequence>MGYLSCRADSSIGTCRSFSAISTVIPSQKSQIRKPPPAQQIPDLDSGGSLTHTREFNYQELESATGNFSDEALLGRGSHGAVYKAVLRGGRLVAVKRPSRRHFHLSSPSPPSTAAAPTRDEVDNEIEIMSGIRSPRIVNLIGFTPSTPDRKERLLVVEFMPNGTLYDLLHSNLQPPGWTRRLRLALQTAKALRTLHSVQPPVIHRDVKSANVMIDQNFNARLGDFGLALRDEDNAEFPFARSTPPAGTLGYLDPSYVTPENLSTKTDVFSFGILLLEILSGRKAIDVAYSPPSVMEWAVPLLRKGKVVTLFDPRIAPPKDPVAGKQLASLAASCVKSYKEMRPSMQEVVEQLKVLSKTVSSRAWNSLSVANPCSVVDVEKTLTKRNASSVDRAETLGSGSSILADKESIAKAEDLPVVVKKPPVIVSQSRSLPTRNILSQKTKGSTNLLELMAQPDAALVKPLTPSVNRNNSSTISRASTLQAVHAFHFHESAASFQLRDRTVTSNKLKSFFQCNLSINDMDRLDEKAHDQITDRL</sequence>
<keyword evidence="9" id="KW-1185">Reference proteome</keyword>
<evidence type="ECO:0000256" key="4">
    <source>
        <dbReference type="ARBA" id="ARBA00022840"/>
    </source>
</evidence>
<gene>
    <name evidence="8" type="ORF">ZIOFF_028868</name>
</gene>
<dbReference type="EMBL" id="JACMSC010000008">
    <property type="protein sequence ID" value="KAG6510829.1"/>
    <property type="molecule type" value="Genomic_DNA"/>
</dbReference>